<dbReference type="OrthoDB" id="2467384at2"/>
<feature type="domain" description="HTH merR-type" evidence="2">
    <location>
        <begin position="8"/>
        <end position="76"/>
    </location>
</feature>
<dbReference type="AlphaFoldDB" id="A0A5C7F3Z6"/>
<evidence type="ECO:0000313" key="4">
    <source>
        <dbReference type="Proteomes" id="UP000321816"/>
    </source>
</evidence>
<sequence length="177" mass="20514">MEERETAFTTKELSLQLNVGTSTLRKWCISLEKNGYVFTKTTNAHRAFKPADVTALEYIQKLIQVEHFSLTNASKVVVTKFAGNASSSGTLSIQDQKDIAERTAERYNILLNELLQRTFAQNERLDRQEQMLEQIMTHIDKSEEKSSEREQLLLETIEEMKKEPPKKSLWNVASWFR</sequence>
<protein>
    <submittedName>
        <fullName evidence="3">MerR family transcriptional regulator</fullName>
    </submittedName>
</protein>
<evidence type="ECO:0000313" key="3">
    <source>
        <dbReference type="EMBL" id="WWD78870.1"/>
    </source>
</evidence>
<reference evidence="3 4" key="1">
    <citation type="submission" date="2024-01" db="EMBL/GenBank/DDBJ databases">
        <title>Complete Genome Sequence of Alkalicoccus halolimnae BZ-SZ-XJ29T, a Moderately Halophilic Bacterium Isolated from a Salt Lake.</title>
        <authorList>
            <person name="Zhao B."/>
        </authorList>
    </citation>
    <scope>NUCLEOTIDE SEQUENCE [LARGE SCALE GENOMIC DNA]</scope>
    <source>
        <strain evidence="3 4">BZ-SZ-XJ29</strain>
    </source>
</reference>
<evidence type="ECO:0000256" key="1">
    <source>
        <dbReference type="SAM" id="Coils"/>
    </source>
</evidence>
<feature type="coiled-coil region" evidence="1">
    <location>
        <begin position="97"/>
        <end position="145"/>
    </location>
</feature>
<dbReference type="SUPFAM" id="SSF46955">
    <property type="entry name" value="Putative DNA-binding domain"/>
    <property type="match status" value="1"/>
</dbReference>
<accession>A0A5C7F3Z6</accession>
<dbReference type="Proteomes" id="UP000321816">
    <property type="component" value="Chromosome"/>
</dbReference>
<dbReference type="Pfam" id="PF13411">
    <property type="entry name" value="MerR_1"/>
    <property type="match status" value="1"/>
</dbReference>
<dbReference type="EMBL" id="CP144914">
    <property type="protein sequence ID" value="WWD78870.1"/>
    <property type="molecule type" value="Genomic_DNA"/>
</dbReference>
<dbReference type="Gene3D" id="1.10.1660.10">
    <property type="match status" value="1"/>
</dbReference>
<proteinExistence type="predicted"/>
<dbReference type="GO" id="GO:0003677">
    <property type="term" value="F:DNA binding"/>
    <property type="evidence" value="ECO:0007669"/>
    <property type="project" value="InterPro"/>
</dbReference>
<keyword evidence="4" id="KW-1185">Reference proteome</keyword>
<dbReference type="KEGG" id="ahal:FTX54_010570"/>
<dbReference type="GO" id="GO:0006355">
    <property type="term" value="P:regulation of DNA-templated transcription"/>
    <property type="evidence" value="ECO:0007669"/>
    <property type="project" value="InterPro"/>
</dbReference>
<dbReference type="InterPro" id="IPR009061">
    <property type="entry name" value="DNA-bd_dom_put_sf"/>
</dbReference>
<dbReference type="RefSeq" id="WP_147805011.1">
    <property type="nucleotide sequence ID" value="NZ_CP144914.1"/>
</dbReference>
<dbReference type="InterPro" id="IPR000551">
    <property type="entry name" value="MerR-type_HTH_dom"/>
</dbReference>
<gene>
    <name evidence="3" type="ORF">FTX54_010570</name>
</gene>
<name>A0A5C7F3Z6_9BACI</name>
<keyword evidence="1" id="KW-0175">Coiled coil</keyword>
<evidence type="ECO:0000259" key="2">
    <source>
        <dbReference type="Pfam" id="PF13411"/>
    </source>
</evidence>
<organism evidence="3 4">
    <name type="scientific">Alkalicoccus halolimnae</name>
    <dbReference type="NCBI Taxonomy" id="1667239"/>
    <lineage>
        <taxon>Bacteria</taxon>
        <taxon>Bacillati</taxon>
        <taxon>Bacillota</taxon>
        <taxon>Bacilli</taxon>
        <taxon>Bacillales</taxon>
        <taxon>Bacillaceae</taxon>
        <taxon>Alkalicoccus</taxon>
    </lineage>
</organism>